<comment type="caution">
    <text evidence="7">The sequence shown here is derived from an EMBL/GenBank/DDBJ whole genome shotgun (WGS) entry which is preliminary data.</text>
</comment>
<dbReference type="Gene3D" id="3.40.50.720">
    <property type="entry name" value="NAD(P)-binding Rossmann-like Domain"/>
    <property type="match status" value="1"/>
</dbReference>
<evidence type="ECO:0000313" key="8">
    <source>
        <dbReference type="Proteomes" id="UP000190312"/>
    </source>
</evidence>
<evidence type="ECO:0000259" key="6">
    <source>
        <dbReference type="SMART" id="SM00822"/>
    </source>
</evidence>
<dbReference type="Gene3D" id="2.60.120.10">
    <property type="entry name" value="Jelly Rolls"/>
    <property type="match status" value="1"/>
</dbReference>
<dbReference type="InterPro" id="IPR014710">
    <property type="entry name" value="RmlC-like_jellyroll"/>
</dbReference>
<dbReference type="SUPFAM" id="SSF51182">
    <property type="entry name" value="RmlC-like cupins"/>
    <property type="match status" value="1"/>
</dbReference>
<protein>
    <submittedName>
        <fullName evidence="7">Short-chain dehydrogenase/reductase SDR</fullName>
    </submittedName>
</protein>
<dbReference type="PANTHER" id="PTHR44169">
    <property type="entry name" value="NADPH-DEPENDENT 1-ACYLDIHYDROXYACETONE PHOSPHATE REDUCTASE"/>
    <property type="match status" value="1"/>
</dbReference>
<feature type="domain" description="Ketoreductase" evidence="6">
    <location>
        <begin position="197"/>
        <end position="373"/>
    </location>
</feature>
<dbReference type="CDD" id="cd02233">
    <property type="entry name" value="cupin_HNL-like"/>
    <property type="match status" value="1"/>
</dbReference>
<reference evidence="7 8" key="1">
    <citation type="submission" date="2016-10" db="EMBL/GenBank/DDBJ databases">
        <title>Genome sequencing of Aspergillus oryzae BCC7051.</title>
        <authorList>
            <person name="Thammarongtham C."/>
            <person name="Vorapreeda T."/>
            <person name="Nookaew I."/>
            <person name="Srisuk T."/>
            <person name="Land M."/>
            <person name="Jeennor S."/>
            <person name="Laoteng K."/>
        </authorList>
    </citation>
    <scope>NUCLEOTIDE SEQUENCE [LARGE SCALE GENOMIC DNA]</scope>
    <source>
        <strain evidence="7 8">BCC7051</strain>
    </source>
</reference>
<dbReference type="SMART" id="SM00822">
    <property type="entry name" value="PKS_KR"/>
    <property type="match status" value="1"/>
</dbReference>
<proteinExistence type="inferred from homology"/>
<evidence type="ECO:0000256" key="5">
    <source>
        <dbReference type="SAM" id="SignalP"/>
    </source>
</evidence>
<dbReference type="InterPro" id="IPR036291">
    <property type="entry name" value="NAD(P)-bd_dom_sf"/>
</dbReference>
<keyword evidence="3" id="KW-0560">Oxidoreductase</keyword>
<dbReference type="GO" id="GO:0006654">
    <property type="term" value="P:phosphatidic acid biosynthetic process"/>
    <property type="evidence" value="ECO:0007669"/>
    <property type="project" value="TreeGrafter"/>
</dbReference>
<dbReference type="VEuPathDB" id="FungiDB:AO090001000050"/>
<dbReference type="InterPro" id="IPR057326">
    <property type="entry name" value="KR_dom"/>
</dbReference>
<dbReference type="InterPro" id="IPR047263">
    <property type="entry name" value="HNL-like_cupin"/>
</dbReference>
<dbReference type="GO" id="GO:0000140">
    <property type="term" value="F:acylglycerone-phosphate reductase (NADP+) activity"/>
    <property type="evidence" value="ECO:0007669"/>
    <property type="project" value="TreeGrafter"/>
</dbReference>
<sequence>MRLLNHLLPVVPLLQTASSSGPVAIIARPSPANETRVVLGDTFTGDAYIDASHADNETWIGNVLFTPSARTHWHTHEKGQLLRVIAGSGWVCDKGASPRHLRVGDTAWCPRGVTHWHGVEEGSFLVHEAIAYGATEWLGAVGNEDAYFGPYPDKEKKDERETPIVSLLRVVRINTDHPLYHFTLAKFLPREMPSSPKTILITGCSAHGIGAALAIKLAEQGHFIFATARTIRKIPESITSLANVHPLPLDVTDPTTISDAMCAVTERGHGLDILINNAGAGYTMPLLDADLDQAKQVYEANVWGLLRLVQACSDLLITSKGRIINMSSVGAVVNTPWIGVYSSSKAAVTQLSETLRLELAPWGVTVVCLMAGTVTTAFHANEPEVVLLPTSRYAAIRQTISDWATGRAGPKGCSADEFAASTVDDVLGSTGGLVWKGPNSAAVQFVSRWCPTWLLVRLSPFSWSTDRIMSSGQGFNELSKSVTSAERHP</sequence>
<dbReference type="SUPFAM" id="SSF51735">
    <property type="entry name" value="NAD(P)-binding Rossmann-fold domains"/>
    <property type="match status" value="1"/>
</dbReference>
<dbReference type="GO" id="GO:0005783">
    <property type="term" value="C:endoplasmic reticulum"/>
    <property type="evidence" value="ECO:0007669"/>
    <property type="project" value="TreeGrafter"/>
</dbReference>
<dbReference type="VEuPathDB" id="FungiDB:AO090001000051"/>
<dbReference type="GO" id="GO:0005811">
    <property type="term" value="C:lipid droplet"/>
    <property type="evidence" value="ECO:0007669"/>
    <property type="project" value="TreeGrafter"/>
</dbReference>
<dbReference type="PROSITE" id="PS00061">
    <property type="entry name" value="ADH_SHORT"/>
    <property type="match status" value="1"/>
</dbReference>
<organism evidence="7 8">
    <name type="scientific">Aspergillus oryzae</name>
    <name type="common">Yellow koji mold</name>
    <dbReference type="NCBI Taxonomy" id="5062"/>
    <lineage>
        <taxon>Eukaryota</taxon>
        <taxon>Fungi</taxon>
        <taxon>Dikarya</taxon>
        <taxon>Ascomycota</taxon>
        <taxon>Pezizomycotina</taxon>
        <taxon>Eurotiomycetes</taxon>
        <taxon>Eurotiomycetidae</taxon>
        <taxon>Eurotiales</taxon>
        <taxon>Aspergillaceae</taxon>
        <taxon>Aspergillus</taxon>
        <taxon>Aspergillus subgen. Circumdati</taxon>
    </lineage>
</organism>
<dbReference type="Pfam" id="PF00106">
    <property type="entry name" value="adh_short"/>
    <property type="match status" value="1"/>
</dbReference>
<evidence type="ECO:0000256" key="1">
    <source>
        <dbReference type="ARBA" id="ARBA00006484"/>
    </source>
</evidence>
<evidence type="ECO:0000256" key="4">
    <source>
        <dbReference type="RuleBase" id="RU000363"/>
    </source>
</evidence>
<dbReference type="Proteomes" id="UP000190312">
    <property type="component" value="Unassembled WGS sequence"/>
</dbReference>
<feature type="chain" id="PRO_5012955855" evidence="5">
    <location>
        <begin position="20"/>
        <end position="489"/>
    </location>
</feature>
<dbReference type="InterPro" id="IPR011051">
    <property type="entry name" value="RmlC_Cupin_sf"/>
</dbReference>
<name>A0A1S9DKC4_ASPOZ</name>
<dbReference type="GO" id="GO:0044550">
    <property type="term" value="P:secondary metabolite biosynthetic process"/>
    <property type="evidence" value="ECO:0007669"/>
    <property type="project" value="UniProtKB-ARBA"/>
</dbReference>
<dbReference type="CDD" id="cd05374">
    <property type="entry name" value="17beta-HSD-like_SDR_c"/>
    <property type="match status" value="1"/>
</dbReference>
<feature type="signal peptide" evidence="5">
    <location>
        <begin position="1"/>
        <end position="19"/>
    </location>
</feature>
<dbReference type="GO" id="GO:0019433">
    <property type="term" value="P:triglyceride catabolic process"/>
    <property type="evidence" value="ECO:0007669"/>
    <property type="project" value="TreeGrafter"/>
</dbReference>
<dbReference type="PRINTS" id="PR00080">
    <property type="entry name" value="SDRFAMILY"/>
</dbReference>
<dbReference type="InterPro" id="IPR020904">
    <property type="entry name" value="Sc_DH/Rdtase_CS"/>
</dbReference>
<keyword evidence="2" id="KW-0521">NADP</keyword>
<dbReference type="OrthoDB" id="2102561at2759"/>
<dbReference type="eggNOG" id="KOG1209">
    <property type="taxonomic scope" value="Eukaryota"/>
</dbReference>
<evidence type="ECO:0000313" key="7">
    <source>
        <dbReference type="EMBL" id="OOO09501.1"/>
    </source>
</evidence>
<comment type="similarity">
    <text evidence="1 4">Belongs to the short-chain dehydrogenases/reductases (SDR) family.</text>
</comment>
<keyword evidence="5" id="KW-0732">Signal</keyword>
<evidence type="ECO:0000256" key="2">
    <source>
        <dbReference type="ARBA" id="ARBA00022857"/>
    </source>
</evidence>
<dbReference type="PRINTS" id="PR00081">
    <property type="entry name" value="GDHRDH"/>
</dbReference>
<dbReference type="AlphaFoldDB" id="A0A1S9DKC4"/>
<gene>
    <name evidence="7" type="ORF">OAory_01107970</name>
</gene>
<accession>A0A1S9DKC4</accession>
<dbReference type="PANTHER" id="PTHR44169:SF6">
    <property type="entry name" value="NADPH-DEPENDENT 1-ACYLDIHYDROXYACETONE PHOSPHATE REDUCTASE"/>
    <property type="match status" value="1"/>
</dbReference>
<dbReference type="EMBL" id="MKZY01000005">
    <property type="protein sequence ID" value="OOO09501.1"/>
    <property type="molecule type" value="Genomic_DNA"/>
</dbReference>
<dbReference type="GO" id="GO:0004806">
    <property type="term" value="F:triacylglycerol lipase activity"/>
    <property type="evidence" value="ECO:0007669"/>
    <property type="project" value="TreeGrafter"/>
</dbReference>
<evidence type="ECO:0000256" key="3">
    <source>
        <dbReference type="ARBA" id="ARBA00023002"/>
    </source>
</evidence>
<dbReference type="InterPro" id="IPR002347">
    <property type="entry name" value="SDR_fam"/>
</dbReference>